<evidence type="ECO:0000313" key="2">
    <source>
        <dbReference type="Proteomes" id="UP000236737"/>
    </source>
</evidence>
<protein>
    <submittedName>
        <fullName evidence="1">Uncharacterized protein</fullName>
    </submittedName>
</protein>
<sequence length="156" mass="19047">MSYHTKIIFGKEQVRKFYNKEPFNDLEKSINFKQYVFDTKAERNAFYKGIAESIGRLEFEVTNEFEDKIDEEKEEESKFDYWAFIEKYYPKYYSCDSVLLSDILTRKLDGEEICEKDEEYIKEWDVRKELFELDKELLCEAFENFFNIVYPVKLQE</sequence>
<dbReference type="Proteomes" id="UP000236737">
    <property type="component" value="Unassembled WGS sequence"/>
</dbReference>
<accession>A0A1H5SC14</accession>
<name>A0A1H5SC14_9FLAO</name>
<dbReference type="OrthoDB" id="1366767at2"/>
<dbReference type="RefSeq" id="WP_103998382.1">
    <property type="nucleotide sequence ID" value="NZ_FNVP01000001.1"/>
</dbReference>
<keyword evidence="2" id="KW-1185">Reference proteome</keyword>
<proteinExistence type="predicted"/>
<dbReference type="AlphaFoldDB" id="A0A1H5SC14"/>
<dbReference type="EMBL" id="FNVP01000001">
    <property type="protein sequence ID" value="SEF48065.1"/>
    <property type="molecule type" value="Genomic_DNA"/>
</dbReference>
<organism evidence="1 2">
    <name type="scientific">Flavobacterium urumqiense</name>
    <dbReference type="NCBI Taxonomy" id="935224"/>
    <lineage>
        <taxon>Bacteria</taxon>
        <taxon>Pseudomonadati</taxon>
        <taxon>Bacteroidota</taxon>
        <taxon>Flavobacteriia</taxon>
        <taxon>Flavobacteriales</taxon>
        <taxon>Flavobacteriaceae</taxon>
        <taxon>Flavobacterium</taxon>
    </lineage>
</organism>
<gene>
    <name evidence="1" type="ORF">SAMN04488130_101224</name>
</gene>
<reference evidence="2" key="1">
    <citation type="submission" date="2016-10" db="EMBL/GenBank/DDBJ databases">
        <authorList>
            <person name="Varghese N."/>
            <person name="Submissions S."/>
        </authorList>
    </citation>
    <scope>NUCLEOTIDE SEQUENCE [LARGE SCALE GENOMIC DNA]</scope>
    <source>
        <strain evidence="2">CGMCC 1.9230</strain>
    </source>
</reference>
<evidence type="ECO:0000313" key="1">
    <source>
        <dbReference type="EMBL" id="SEF48065.1"/>
    </source>
</evidence>